<protein>
    <submittedName>
        <fullName evidence="2">Uncharacterized protein</fullName>
    </submittedName>
</protein>
<dbReference type="EMBL" id="JACAZF010000007">
    <property type="protein sequence ID" value="KAF7299351.1"/>
    <property type="molecule type" value="Genomic_DNA"/>
</dbReference>
<reference evidence="2" key="1">
    <citation type="submission" date="2020-05" db="EMBL/GenBank/DDBJ databases">
        <title>Mycena genomes resolve the evolution of fungal bioluminescence.</title>
        <authorList>
            <person name="Tsai I.J."/>
        </authorList>
    </citation>
    <scope>NUCLEOTIDE SEQUENCE</scope>
    <source>
        <strain evidence="2">171206Taipei</strain>
    </source>
</reference>
<feature type="region of interest" description="Disordered" evidence="1">
    <location>
        <begin position="1141"/>
        <end position="1218"/>
    </location>
</feature>
<dbReference type="Proteomes" id="UP000636479">
    <property type="component" value="Unassembled WGS sequence"/>
</dbReference>
<dbReference type="GeneID" id="59348013"/>
<evidence type="ECO:0000256" key="1">
    <source>
        <dbReference type="SAM" id="MobiDB-lite"/>
    </source>
</evidence>
<keyword evidence="3" id="KW-1185">Reference proteome</keyword>
<dbReference type="OrthoDB" id="2418900at2759"/>
<feature type="compositionally biased region" description="Acidic residues" evidence="1">
    <location>
        <begin position="1170"/>
        <end position="1181"/>
    </location>
</feature>
<feature type="region of interest" description="Disordered" evidence="1">
    <location>
        <begin position="729"/>
        <end position="841"/>
    </location>
</feature>
<feature type="compositionally biased region" description="Basic residues" evidence="1">
    <location>
        <begin position="779"/>
        <end position="791"/>
    </location>
</feature>
<feature type="region of interest" description="Disordered" evidence="1">
    <location>
        <begin position="70"/>
        <end position="94"/>
    </location>
</feature>
<dbReference type="AlphaFoldDB" id="A0A8H6SIP1"/>
<comment type="caution">
    <text evidence="2">The sequence shown here is derived from an EMBL/GenBank/DDBJ whole genome shotgun (WGS) entry which is preliminary data.</text>
</comment>
<evidence type="ECO:0000313" key="3">
    <source>
        <dbReference type="Proteomes" id="UP000636479"/>
    </source>
</evidence>
<feature type="compositionally biased region" description="Polar residues" evidence="1">
    <location>
        <begin position="797"/>
        <end position="810"/>
    </location>
</feature>
<evidence type="ECO:0000313" key="2">
    <source>
        <dbReference type="EMBL" id="KAF7299351.1"/>
    </source>
</evidence>
<dbReference type="RefSeq" id="XP_037218739.1">
    <property type="nucleotide sequence ID" value="XM_037365497.1"/>
</dbReference>
<feature type="compositionally biased region" description="Polar residues" evidence="1">
    <location>
        <begin position="742"/>
        <end position="756"/>
    </location>
</feature>
<organism evidence="2 3">
    <name type="scientific">Mycena indigotica</name>
    <dbReference type="NCBI Taxonomy" id="2126181"/>
    <lineage>
        <taxon>Eukaryota</taxon>
        <taxon>Fungi</taxon>
        <taxon>Dikarya</taxon>
        <taxon>Basidiomycota</taxon>
        <taxon>Agaricomycotina</taxon>
        <taxon>Agaricomycetes</taxon>
        <taxon>Agaricomycetidae</taxon>
        <taxon>Agaricales</taxon>
        <taxon>Marasmiineae</taxon>
        <taxon>Mycenaceae</taxon>
        <taxon>Mycena</taxon>
    </lineage>
</organism>
<gene>
    <name evidence="2" type="ORF">MIND_00884300</name>
</gene>
<name>A0A8H6SIP1_9AGAR</name>
<sequence length="1218" mass="138290">MPKAKPTCALCGKALKNREDAQAVHDRTCAKFKRLHAESVDYIQQHLAMQAAQPPKQPDPPLVADVQMAVDEPRPPSPPKFRKSGRPDRPTRLPARFQDIAPPRAPRLPPPPAIITPAIPEAEIELQTPVSEWVQTAPNEFGVYKVYPRRPTHDPDDSITLQQLYQVSQPTETHPDTLRPEEPWYFPFPNPSVAHMMKYHIEEEHPHDAQSDGRFADGLTKPVFDPTILGPSRQARYNSSWYNRQMVKRAENDAPVVEVSDILYRPLLDPIKEVLQGPLFALTHTTPFSLRAISEAELALADIIMADLSSPLNEYGLPPLAERHEEIFGEVYTSPAMLEAYRAIPQPPPPQSPEDPVESIIMAIMEWSDATHLAQFGTASLWPAYTFFGNHSKDVRCKPSSNTGFHQAYFTKLPDSIRDSYRAHYGCDMADDVYTHLKRELIHAIWQLLLSDDFMDAYDNGIKIKCWDGVVRLVFPRFFTYSADYPEKVLLSTIRSLGGCPCPRCFIQKRQIAETGTVNDMKRRQNIRIDDHPRRVEIEDARAAVFGNGNAVGGSKIDDILKAKSWVPVRNAFSKLNTPKTPFNLFTLFVPDLLHEIELGVAKALITHLIRMLQSFKNIDEFDQRFRQISSFGRNTIRSFNHNVSELKYAAARNYEDILQCILPTLEGLFPQHQALVDQLCFQLAVWHGYAKLRMHTTSSIQFFRTATTDLCTTIRRFARETRDVKTYELPREERRRLKQASKASTSATETVNPSLATAADSPRTTTDLLPDTATKSQSKSKSKSKGRRKNAGSSSASSTIPTMQVSASDAANTPVSNPVPPPTAAPVTQTKPKKKKVEKPFNPITYKLHSIPDYPDAIARYGTTDSTSTQIGEVAHRLVKYLYRRTNKRDHAQQIANHERRRRMMRAIKRATNDKGFSHLFAQIKLLDMQPTFLRNNITTSPILHAPSYISLTWSILATPTAIRMGMGMDHEYKMFRLRLRLPPMDPALKDFSRKLKSHLRRRLLNLEYTGDDLQFTDDELINVVLEKDALYTHATMRVNYTTYDLKRDQDVLNPRTRKVFPCSFSRPSGPASLLPSIMDAPRIIFQHLSLDHLQNMMKIGNFSTQNIVVDRDMLLRYHGNAIGHRKINLLYQRAATDESNQDLEAADPPEGHVEEEFSDQANDLDVPVLDDADNDEQEEHPDWTMDNASSGSDVEEEDEDEEFLYGDEACRSRVGF</sequence>
<dbReference type="Pfam" id="PF18759">
    <property type="entry name" value="Plavaka"/>
    <property type="match status" value="1"/>
</dbReference>
<feature type="compositionally biased region" description="Acidic residues" evidence="1">
    <location>
        <begin position="1195"/>
        <end position="1207"/>
    </location>
</feature>
<accession>A0A8H6SIP1</accession>
<proteinExistence type="predicted"/>
<dbReference type="InterPro" id="IPR041078">
    <property type="entry name" value="Plavaka"/>
</dbReference>